<dbReference type="Pfam" id="PF20237">
    <property type="entry name" value="DUF6594"/>
    <property type="match status" value="1"/>
</dbReference>
<gene>
    <name evidence="4" type="ORF">M409DRAFT_18695</name>
</gene>
<organism evidence="4 5">
    <name type="scientific">Zasmidium cellare ATCC 36951</name>
    <dbReference type="NCBI Taxonomy" id="1080233"/>
    <lineage>
        <taxon>Eukaryota</taxon>
        <taxon>Fungi</taxon>
        <taxon>Dikarya</taxon>
        <taxon>Ascomycota</taxon>
        <taxon>Pezizomycotina</taxon>
        <taxon>Dothideomycetes</taxon>
        <taxon>Dothideomycetidae</taxon>
        <taxon>Mycosphaerellales</taxon>
        <taxon>Mycosphaerellaceae</taxon>
        <taxon>Zasmidium</taxon>
    </lineage>
</organism>
<feature type="transmembrane region" description="Helical" evidence="2">
    <location>
        <begin position="238"/>
        <end position="255"/>
    </location>
</feature>
<accession>A0A6A6CUF7</accession>
<name>A0A6A6CUF7_ZASCE</name>
<dbReference type="InterPro" id="IPR046529">
    <property type="entry name" value="DUF6594"/>
</dbReference>
<dbReference type="EMBL" id="ML993584">
    <property type="protein sequence ID" value="KAF2170721.1"/>
    <property type="molecule type" value="Genomic_DNA"/>
</dbReference>
<protein>
    <recommendedName>
        <fullName evidence="3">DUF6594 domain-containing protein</fullName>
    </recommendedName>
</protein>
<evidence type="ECO:0000313" key="4">
    <source>
        <dbReference type="EMBL" id="KAF2170721.1"/>
    </source>
</evidence>
<feature type="transmembrane region" description="Helical" evidence="2">
    <location>
        <begin position="187"/>
        <end position="207"/>
    </location>
</feature>
<reference evidence="4" key="1">
    <citation type="journal article" date="2020" name="Stud. Mycol.">
        <title>101 Dothideomycetes genomes: a test case for predicting lifestyles and emergence of pathogens.</title>
        <authorList>
            <person name="Haridas S."/>
            <person name="Albert R."/>
            <person name="Binder M."/>
            <person name="Bloem J."/>
            <person name="Labutti K."/>
            <person name="Salamov A."/>
            <person name="Andreopoulos B."/>
            <person name="Baker S."/>
            <person name="Barry K."/>
            <person name="Bills G."/>
            <person name="Bluhm B."/>
            <person name="Cannon C."/>
            <person name="Castanera R."/>
            <person name="Culley D."/>
            <person name="Daum C."/>
            <person name="Ezra D."/>
            <person name="Gonzalez J."/>
            <person name="Henrissat B."/>
            <person name="Kuo A."/>
            <person name="Liang C."/>
            <person name="Lipzen A."/>
            <person name="Lutzoni F."/>
            <person name="Magnuson J."/>
            <person name="Mondo S."/>
            <person name="Nolan M."/>
            <person name="Ohm R."/>
            <person name="Pangilinan J."/>
            <person name="Park H.-J."/>
            <person name="Ramirez L."/>
            <person name="Alfaro M."/>
            <person name="Sun H."/>
            <person name="Tritt A."/>
            <person name="Yoshinaga Y."/>
            <person name="Zwiers L.-H."/>
            <person name="Turgeon B."/>
            <person name="Goodwin S."/>
            <person name="Spatafora J."/>
            <person name="Crous P."/>
            <person name="Grigoriev I."/>
        </authorList>
    </citation>
    <scope>NUCLEOTIDE SEQUENCE</scope>
    <source>
        <strain evidence="4">ATCC 36951</strain>
    </source>
</reference>
<keyword evidence="2" id="KW-0812">Transmembrane</keyword>
<evidence type="ECO:0000256" key="1">
    <source>
        <dbReference type="SAM" id="MobiDB-lite"/>
    </source>
</evidence>
<evidence type="ECO:0000259" key="3">
    <source>
        <dbReference type="Pfam" id="PF20237"/>
    </source>
</evidence>
<evidence type="ECO:0000313" key="5">
    <source>
        <dbReference type="Proteomes" id="UP000799537"/>
    </source>
</evidence>
<dbReference type="RefSeq" id="XP_033671610.1">
    <property type="nucleotide sequence ID" value="XM_033804608.1"/>
</dbReference>
<feature type="domain" description="DUF6594" evidence="3">
    <location>
        <begin position="179"/>
        <end position="250"/>
    </location>
</feature>
<feature type="transmembrane region" description="Helical" evidence="2">
    <location>
        <begin position="214"/>
        <end position="232"/>
    </location>
</feature>
<keyword evidence="5" id="KW-1185">Reference proteome</keyword>
<sequence>MSSPNEERKDYKNDTEAQVKTGPLGTDPSKPLPPERPYLWTSAHSDHEKAELRFSGFESCYIACIRDAEWQIQRKIQDIDFNTGSPGLASDMAPLLLQYSQLIEALSNIESKDRVFEEDYLINKDDKITMFSGMRRRISRKDKDSDRVHESLRSNIVLAVLGYIYTWDVADGLKRRFGNLTKTLDRLLVGLAGGASLLVPMIVMTFATTRAARLIIVSVATMLFATAMALTTTSKENVITATTAYAAILVVYIGSSETVSSS</sequence>
<keyword evidence="2" id="KW-1133">Transmembrane helix</keyword>
<evidence type="ECO:0000256" key="2">
    <source>
        <dbReference type="SAM" id="Phobius"/>
    </source>
</evidence>
<feature type="region of interest" description="Disordered" evidence="1">
    <location>
        <begin position="1"/>
        <end position="38"/>
    </location>
</feature>
<dbReference type="AlphaFoldDB" id="A0A6A6CUF7"/>
<dbReference type="OrthoDB" id="3546297at2759"/>
<keyword evidence="2" id="KW-0472">Membrane</keyword>
<dbReference type="GeneID" id="54557880"/>
<proteinExistence type="predicted"/>
<feature type="compositionally biased region" description="Basic and acidic residues" evidence="1">
    <location>
        <begin position="1"/>
        <end position="17"/>
    </location>
</feature>
<feature type="transmembrane region" description="Helical" evidence="2">
    <location>
        <begin position="150"/>
        <end position="167"/>
    </location>
</feature>
<dbReference type="Proteomes" id="UP000799537">
    <property type="component" value="Unassembled WGS sequence"/>
</dbReference>